<evidence type="ECO:0000313" key="2">
    <source>
        <dbReference type="EMBL" id="KFN88676.1"/>
    </source>
</evidence>
<dbReference type="Proteomes" id="UP000029382">
    <property type="component" value="Unassembled WGS sequence"/>
</dbReference>
<dbReference type="EMBL" id="AUZH01000010">
    <property type="protein sequence ID" value="KFN88676.1"/>
    <property type="molecule type" value="Genomic_DNA"/>
</dbReference>
<comment type="caution">
    <text evidence="2">The sequence shown here is derived from an EMBL/GenBank/DDBJ whole genome shotgun (WGS) entry which is preliminary data.</text>
</comment>
<dbReference type="PANTHER" id="PTHR38454:SF1">
    <property type="entry name" value="INTEGRAL MEMBRANE PROTEIN"/>
    <property type="match status" value="1"/>
</dbReference>
<gene>
    <name evidence="2" type="ORF">H702_01515</name>
</gene>
<dbReference type="AlphaFoldDB" id="A0A091BSP0"/>
<feature type="transmembrane region" description="Helical" evidence="1">
    <location>
        <begin position="135"/>
        <end position="154"/>
    </location>
</feature>
<keyword evidence="1" id="KW-0812">Transmembrane</keyword>
<feature type="transmembrane region" description="Helical" evidence="1">
    <location>
        <begin position="161"/>
        <end position="180"/>
    </location>
</feature>
<evidence type="ECO:0000256" key="1">
    <source>
        <dbReference type="SAM" id="Phobius"/>
    </source>
</evidence>
<dbReference type="Pfam" id="PF09586">
    <property type="entry name" value="YfhO"/>
    <property type="match status" value="1"/>
</dbReference>
<dbReference type="InterPro" id="IPR018580">
    <property type="entry name" value="Uncharacterised_YfhO"/>
</dbReference>
<feature type="transmembrane region" description="Helical" evidence="1">
    <location>
        <begin position="385"/>
        <end position="403"/>
    </location>
</feature>
<organism evidence="2 3">
    <name type="scientific">Streptococcus equinus JB1</name>
    <dbReference type="NCBI Taxonomy" id="1294274"/>
    <lineage>
        <taxon>Bacteria</taxon>
        <taxon>Bacillati</taxon>
        <taxon>Bacillota</taxon>
        <taxon>Bacilli</taxon>
        <taxon>Lactobacillales</taxon>
        <taxon>Streptococcaceae</taxon>
        <taxon>Streptococcus</taxon>
    </lineage>
</organism>
<keyword evidence="1" id="KW-0472">Membrane</keyword>
<reference evidence="2 3" key="1">
    <citation type="journal article" date="2014" name="Genome Announc.">
        <title>Draft Genome Sequences of Streptococcus bovis Strains ATCC 33317 and JB1.</title>
        <authorList>
            <person name="Benahmed F.H."/>
            <person name="Gopinath G.R."/>
            <person name="Harbottle H."/>
            <person name="Cotta M.A."/>
            <person name="Luo Y."/>
            <person name="Henderson C."/>
            <person name="Teri P."/>
            <person name="Soppet D."/>
            <person name="Rasmussen M."/>
            <person name="Whitehead T.R."/>
            <person name="Davidson M."/>
        </authorList>
    </citation>
    <scope>NUCLEOTIDE SEQUENCE [LARGE SCALE GENOMIC DNA]</scope>
    <source>
        <strain evidence="2 3">JB1</strain>
    </source>
</reference>
<feature type="transmembrane region" description="Helical" evidence="1">
    <location>
        <begin position="79"/>
        <end position="101"/>
    </location>
</feature>
<name>A0A091BSP0_STREI</name>
<dbReference type="RefSeq" id="WP_039696084.1">
    <property type="nucleotide sequence ID" value="NZ_AUZH01000010.1"/>
</dbReference>
<feature type="transmembrane region" description="Helical" evidence="1">
    <location>
        <begin position="108"/>
        <end position="129"/>
    </location>
</feature>
<proteinExistence type="predicted"/>
<accession>A0A091BSP0</accession>
<feature type="transmembrane region" description="Helical" evidence="1">
    <location>
        <begin position="439"/>
        <end position="460"/>
    </location>
</feature>
<feature type="transmembrane region" description="Helical" evidence="1">
    <location>
        <begin position="12"/>
        <end position="32"/>
    </location>
</feature>
<feature type="transmembrane region" description="Helical" evidence="1">
    <location>
        <begin position="836"/>
        <end position="853"/>
    </location>
</feature>
<feature type="transmembrane region" description="Helical" evidence="1">
    <location>
        <begin position="298"/>
        <end position="315"/>
    </location>
</feature>
<protein>
    <submittedName>
        <fullName evidence="2">Copper ABC transporter permease</fullName>
    </submittedName>
</protein>
<feature type="transmembrane region" description="Helical" evidence="1">
    <location>
        <begin position="359"/>
        <end position="378"/>
    </location>
</feature>
<feature type="transmembrane region" description="Helical" evidence="1">
    <location>
        <begin position="200"/>
        <end position="219"/>
    </location>
</feature>
<dbReference type="PANTHER" id="PTHR38454">
    <property type="entry name" value="INTEGRAL MEMBRANE PROTEIN-RELATED"/>
    <property type="match status" value="1"/>
</dbReference>
<sequence length="872" mass="99630">MKLKSFKLTNNTIYYLTAFFLPFVILFLALLAENISFNGETTILASDGFHQYVIFAENLRNILHGSDSLFYTFTSGLGLNFYALISYYLGSFFSPFVYFFSLKSMPDAIYLFTLLKVACMGLTSFYSLRQLYPKVLKPFTVILSSSYALMSFAISQIEINMWLDVFILLPLIILGLNRLLNQKKFILYYLTLTILFIQNYYFGYMVAIFLVLYFLVQISKENHWKIRGRQFVDFTVVSILAGLSSCVMLLPTYLDLSTHGEKFSTFTEWFTENSWFLDLFAKNFVGAYDTTKFGSIPMIYVGIFPLILAIIFFTIKSIKWQTRLASGIVLLLIIASFYLEPLDLLWQGMHSPNMFLHRYSWAFSLMVILLAAETLSHLKELTVKHYLVGIVPLGLGFLATVLLKNHYQFLEAPQIIITFSFLAAYAIILISYAKQYLTFNLFISFTVLFTVFENSLNTYYQITALNNEWVFPSRQSYELNLTDTEKLIQKSQNLNTTFYRTEELLPQTGNDSMKYNYHGISQFSSIRNTTSSSTLDRLGFKSTGTNLNLRYQNNTLLMDSLFAVKYNLSETDVNKFGFRYLDNSGNTSLYENQYASQLAILTNGLYKDVDFSVNTLDNQTNWMNNLTGLSEKYFTRVASQLSGGANLLNGRVTTSNDGQLNSHADYNLTVAPNTQLYISVPNITFSNENSQKVQITVNGKTAEYTTDNAYTFFDLGYFEDSQTLHVTLSFPENNQVSFNQPNFYALDTTSYQKAMEIINHQKVKVTTNKNTVTATYKADKASSLLFTIPYDKGWTATQNGKKITLSKAQDGFMKVDVKSGKGKVILTYLPTGFKEGAMLSSVGLLLFICYNIARKRKNKKYPLDTFFVHLII</sequence>
<feature type="transmembrane region" description="Helical" evidence="1">
    <location>
        <begin position="231"/>
        <end position="254"/>
    </location>
</feature>
<keyword evidence="1" id="KW-1133">Transmembrane helix</keyword>
<feature type="transmembrane region" description="Helical" evidence="1">
    <location>
        <begin position="322"/>
        <end position="339"/>
    </location>
</feature>
<evidence type="ECO:0000313" key="3">
    <source>
        <dbReference type="Proteomes" id="UP000029382"/>
    </source>
</evidence>
<feature type="transmembrane region" description="Helical" evidence="1">
    <location>
        <begin position="415"/>
        <end position="432"/>
    </location>
</feature>